<protein>
    <submittedName>
        <fullName evidence="2">Uncharacterized protein</fullName>
    </submittedName>
</protein>
<proteinExistence type="predicted"/>
<reference evidence="2 3" key="1">
    <citation type="submission" date="2024-06" db="EMBL/GenBank/DDBJ databases">
        <title>Genomic Encyclopedia of Type Strains, Phase IV (KMG-IV): sequencing the most valuable type-strain genomes for metagenomic binning, comparative biology and taxonomic classification.</title>
        <authorList>
            <person name="Goeker M."/>
        </authorList>
    </citation>
    <scope>NUCLEOTIDE SEQUENCE [LARGE SCALE GENOMIC DNA]</scope>
    <source>
        <strain evidence="2 3">DSM 29846</strain>
    </source>
</reference>
<gene>
    <name evidence="2" type="ORF">ABID26_004891</name>
</gene>
<dbReference type="EMBL" id="JBEPLM010000010">
    <property type="protein sequence ID" value="MET3595479.1"/>
    <property type="molecule type" value="Genomic_DNA"/>
</dbReference>
<dbReference type="Proteomes" id="UP001549036">
    <property type="component" value="Unassembled WGS sequence"/>
</dbReference>
<organism evidence="2 3">
    <name type="scientific">Mesorhizobium shonense</name>
    <dbReference type="NCBI Taxonomy" id="1209948"/>
    <lineage>
        <taxon>Bacteria</taxon>
        <taxon>Pseudomonadati</taxon>
        <taxon>Pseudomonadota</taxon>
        <taxon>Alphaproteobacteria</taxon>
        <taxon>Hyphomicrobiales</taxon>
        <taxon>Phyllobacteriaceae</taxon>
        <taxon>Mesorhizobium</taxon>
    </lineage>
</organism>
<feature type="compositionally biased region" description="Basic and acidic residues" evidence="1">
    <location>
        <begin position="91"/>
        <end position="101"/>
    </location>
</feature>
<evidence type="ECO:0000313" key="3">
    <source>
        <dbReference type="Proteomes" id="UP001549036"/>
    </source>
</evidence>
<comment type="caution">
    <text evidence="2">The sequence shown here is derived from an EMBL/GenBank/DDBJ whole genome shotgun (WGS) entry which is preliminary data.</text>
</comment>
<accession>A0ABV2HYK2</accession>
<feature type="region of interest" description="Disordered" evidence="1">
    <location>
        <begin position="82"/>
        <end position="101"/>
    </location>
</feature>
<name>A0ABV2HYK2_9HYPH</name>
<evidence type="ECO:0000313" key="2">
    <source>
        <dbReference type="EMBL" id="MET3595479.1"/>
    </source>
</evidence>
<sequence>MPFVPPPVRIGYGDAHHVYTVERVVGDLGVCEGLIQELPHDLEPEHGVIRVYGVNDDDGILAFADNGIKEIELPRRDGRRSKSAFLANAKNRPERSDRDGE</sequence>
<dbReference type="RefSeq" id="WP_189521440.1">
    <property type="nucleotide sequence ID" value="NZ_JBEPLM010000010.1"/>
</dbReference>
<keyword evidence="3" id="KW-1185">Reference proteome</keyword>
<evidence type="ECO:0000256" key="1">
    <source>
        <dbReference type="SAM" id="MobiDB-lite"/>
    </source>
</evidence>